<evidence type="ECO:0000313" key="11">
    <source>
        <dbReference type="Proteomes" id="UP000267606"/>
    </source>
</evidence>
<dbReference type="EMBL" id="UZAJ01003810">
    <property type="protein sequence ID" value="VDO41024.1"/>
    <property type="molecule type" value="Genomic_DNA"/>
</dbReference>
<keyword evidence="5" id="KW-0479">Metal-binding</keyword>
<dbReference type="GO" id="GO:0005765">
    <property type="term" value="C:lysosomal membrane"/>
    <property type="evidence" value="ECO:0007669"/>
    <property type="project" value="UniProtKB-SubCell"/>
</dbReference>
<feature type="domain" description="LITAF" evidence="9">
    <location>
        <begin position="59"/>
        <end position="147"/>
    </location>
</feature>
<keyword evidence="11" id="KW-1185">Reference proteome</keyword>
<evidence type="ECO:0000313" key="10">
    <source>
        <dbReference type="EMBL" id="VDO41024.1"/>
    </source>
</evidence>
<name>A0A183HBC5_9BILA</name>
<evidence type="ECO:0000256" key="4">
    <source>
        <dbReference type="ARBA" id="ARBA00005975"/>
    </source>
</evidence>
<dbReference type="InterPro" id="IPR037519">
    <property type="entry name" value="LITAF_fam"/>
</dbReference>
<keyword evidence="7 8" id="KW-0472">Membrane</keyword>
<dbReference type="GO" id="GO:0008270">
    <property type="term" value="F:zinc ion binding"/>
    <property type="evidence" value="ECO:0007669"/>
    <property type="project" value="TreeGrafter"/>
</dbReference>
<evidence type="ECO:0000259" key="9">
    <source>
        <dbReference type="PROSITE" id="PS51837"/>
    </source>
</evidence>
<evidence type="ECO:0000313" key="12">
    <source>
        <dbReference type="WBParaSite" id="OFLC_0000478601-mRNA-1"/>
    </source>
</evidence>
<keyword evidence="8" id="KW-1133">Transmembrane helix</keyword>
<keyword evidence="6" id="KW-0862">Zinc</keyword>
<gene>
    <name evidence="10" type="ORF">OFLC_LOCUS4787</name>
</gene>
<comment type="subcellular location">
    <subcellularLocation>
        <location evidence="2">Endosome membrane</location>
        <topology evidence="2">Peripheral membrane protein</topology>
    </subcellularLocation>
    <subcellularLocation>
        <location evidence="1">Late endosome membrane</location>
    </subcellularLocation>
    <subcellularLocation>
        <location evidence="3">Lysosome membrane</location>
        <topology evidence="3">Peripheral membrane protein</topology>
        <orientation evidence="3">Cytoplasmic side</orientation>
    </subcellularLocation>
</comment>
<dbReference type="GO" id="GO:0031902">
    <property type="term" value="C:late endosome membrane"/>
    <property type="evidence" value="ECO:0007669"/>
    <property type="project" value="UniProtKB-SubCell"/>
</dbReference>
<evidence type="ECO:0000256" key="3">
    <source>
        <dbReference type="ARBA" id="ARBA00004630"/>
    </source>
</evidence>
<dbReference type="SMART" id="SM00714">
    <property type="entry name" value="LITAF"/>
    <property type="match status" value="1"/>
</dbReference>
<comment type="similarity">
    <text evidence="4">Belongs to the CDIP1/LITAF family.</text>
</comment>
<evidence type="ECO:0000256" key="7">
    <source>
        <dbReference type="ARBA" id="ARBA00023136"/>
    </source>
</evidence>
<dbReference type="WBParaSite" id="OFLC_0000478601-mRNA-1">
    <property type="protein sequence ID" value="OFLC_0000478601-mRNA-1"/>
    <property type="gene ID" value="OFLC_0000478601"/>
</dbReference>
<evidence type="ECO:0000256" key="1">
    <source>
        <dbReference type="ARBA" id="ARBA00004414"/>
    </source>
</evidence>
<dbReference type="PROSITE" id="PS51837">
    <property type="entry name" value="LITAF"/>
    <property type="match status" value="1"/>
</dbReference>
<dbReference type="InterPro" id="IPR006629">
    <property type="entry name" value="LITAF"/>
</dbReference>
<dbReference type="AlphaFoldDB" id="A0A183HBC5"/>
<proteinExistence type="inferred from homology"/>
<dbReference type="Proteomes" id="UP000267606">
    <property type="component" value="Unassembled WGS sequence"/>
</dbReference>
<feature type="transmembrane region" description="Helical" evidence="8">
    <location>
        <begin position="99"/>
        <end position="125"/>
    </location>
</feature>
<dbReference type="PANTHER" id="PTHR23292">
    <property type="entry name" value="LIPOPOLYSACCHARIDE-INDUCED TUMOR NECROSIS FACTOR-ALPHA FACTOR"/>
    <property type="match status" value="1"/>
</dbReference>
<dbReference type="Pfam" id="PF10601">
    <property type="entry name" value="zf-LITAF-like"/>
    <property type="match status" value="1"/>
</dbReference>
<reference evidence="10 11" key="2">
    <citation type="submission" date="2018-11" db="EMBL/GenBank/DDBJ databases">
        <authorList>
            <consortium name="Pathogen Informatics"/>
        </authorList>
    </citation>
    <scope>NUCLEOTIDE SEQUENCE [LARGE SCALE GENOMIC DNA]</scope>
</reference>
<dbReference type="STRING" id="387005.A0A183HBC5"/>
<evidence type="ECO:0000256" key="2">
    <source>
        <dbReference type="ARBA" id="ARBA00004481"/>
    </source>
</evidence>
<accession>A0A183HBC5</accession>
<organism evidence="12">
    <name type="scientific">Onchocerca flexuosa</name>
    <dbReference type="NCBI Taxonomy" id="387005"/>
    <lineage>
        <taxon>Eukaryota</taxon>
        <taxon>Metazoa</taxon>
        <taxon>Ecdysozoa</taxon>
        <taxon>Nematoda</taxon>
        <taxon>Chromadorea</taxon>
        <taxon>Rhabditida</taxon>
        <taxon>Spirurina</taxon>
        <taxon>Spiruromorpha</taxon>
        <taxon>Filarioidea</taxon>
        <taxon>Onchocercidae</taxon>
        <taxon>Onchocerca</taxon>
    </lineage>
</organism>
<evidence type="ECO:0000256" key="8">
    <source>
        <dbReference type="SAM" id="Phobius"/>
    </source>
</evidence>
<sequence length="148" mass="16363">MTNARTVMIAGDYPSTKYEEIQKNENGNSTNATTVSSFPSPLSSLTNSNENNTSATPFHVNLISSTTPSFGPNPIATDCPYCQAYVVTSVQRITGTFPWIVMGICFLLGFFLLLPWCLCFVPFYMDNCLDVVHTCPSCKRILGHFTRI</sequence>
<evidence type="ECO:0000256" key="6">
    <source>
        <dbReference type="ARBA" id="ARBA00022833"/>
    </source>
</evidence>
<keyword evidence="8" id="KW-0812">Transmembrane</keyword>
<reference evidence="12" key="1">
    <citation type="submission" date="2016-06" db="UniProtKB">
        <authorList>
            <consortium name="WormBaseParasite"/>
        </authorList>
    </citation>
    <scope>IDENTIFICATION</scope>
</reference>
<protein>
    <submittedName>
        <fullName evidence="12">LITAF domain-containing protein</fullName>
    </submittedName>
</protein>
<evidence type="ECO:0000256" key="5">
    <source>
        <dbReference type="ARBA" id="ARBA00022723"/>
    </source>
</evidence>
<dbReference type="PANTHER" id="PTHR23292:SF6">
    <property type="entry name" value="FI16602P1-RELATED"/>
    <property type="match status" value="1"/>
</dbReference>